<dbReference type="Proteomes" id="UP000008311">
    <property type="component" value="Unassembled WGS sequence"/>
</dbReference>
<dbReference type="eggNOG" id="ENOG502S0G0">
    <property type="taxonomic scope" value="Eukaryota"/>
</dbReference>
<dbReference type="GO" id="GO:0005776">
    <property type="term" value="C:autophagosome"/>
    <property type="evidence" value="ECO:0000318"/>
    <property type="project" value="GO_Central"/>
</dbReference>
<gene>
    <name evidence="1" type="ORF">RCOM_1520720</name>
</gene>
<dbReference type="EMBL" id="EQ973934">
    <property type="protein sequence ID" value="EEF38105.1"/>
    <property type="molecule type" value="Genomic_DNA"/>
</dbReference>
<reference evidence="2" key="1">
    <citation type="journal article" date="2010" name="Nat. Biotechnol.">
        <title>Draft genome sequence of the oilseed species Ricinus communis.</title>
        <authorList>
            <person name="Chan A.P."/>
            <person name="Crabtree J."/>
            <person name="Zhao Q."/>
            <person name="Lorenzi H."/>
            <person name="Orvis J."/>
            <person name="Puiu D."/>
            <person name="Melake-Berhan A."/>
            <person name="Jones K.M."/>
            <person name="Redman J."/>
            <person name="Chen G."/>
            <person name="Cahoon E.B."/>
            <person name="Gedil M."/>
            <person name="Stanke M."/>
            <person name="Haas B.J."/>
            <person name="Wortman J.R."/>
            <person name="Fraser-Liggett C.M."/>
            <person name="Ravel J."/>
            <person name="Rabinowicz P.D."/>
        </authorList>
    </citation>
    <scope>NUCLEOTIDE SEQUENCE [LARGE SCALE GENOMIC DNA]</scope>
    <source>
        <strain evidence="2">cv. Hale</strain>
    </source>
</reference>
<proteinExistence type="predicted"/>
<dbReference type="STRING" id="3988.B9SE51"/>
<dbReference type="InterPro" id="IPR053273">
    <property type="entry name" value="CST_Regulator"/>
</dbReference>
<name>B9SE51_RICCO</name>
<organism evidence="1 2">
    <name type="scientific">Ricinus communis</name>
    <name type="common">Castor bean</name>
    <dbReference type="NCBI Taxonomy" id="3988"/>
    <lineage>
        <taxon>Eukaryota</taxon>
        <taxon>Viridiplantae</taxon>
        <taxon>Streptophyta</taxon>
        <taxon>Embryophyta</taxon>
        <taxon>Tracheophyta</taxon>
        <taxon>Spermatophyta</taxon>
        <taxon>Magnoliopsida</taxon>
        <taxon>eudicotyledons</taxon>
        <taxon>Gunneridae</taxon>
        <taxon>Pentapetalae</taxon>
        <taxon>rosids</taxon>
        <taxon>fabids</taxon>
        <taxon>Malpighiales</taxon>
        <taxon>Euphorbiaceae</taxon>
        <taxon>Acalyphoideae</taxon>
        <taxon>Acalypheae</taxon>
        <taxon>Ricinus</taxon>
    </lineage>
</organism>
<dbReference type="GO" id="GO:0006950">
    <property type="term" value="P:response to stress"/>
    <property type="evidence" value="ECO:0000318"/>
    <property type="project" value="GO_Central"/>
</dbReference>
<dbReference type="AlphaFoldDB" id="B9SE51"/>
<evidence type="ECO:0000313" key="2">
    <source>
        <dbReference type="Proteomes" id="UP000008311"/>
    </source>
</evidence>
<dbReference type="PANTHER" id="PTHR34659:SF1">
    <property type="entry name" value="PROTEIN EGT2"/>
    <property type="match status" value="1"/>
</dbReference>
<protein>
    <submittedName>
        <fullName evidence="1">Uncharacterized protein</fullName>
    </submittedName>
</protein>
<sequence length="589" mass="64095">MDFKSKGIAWVGDIYQRFETICHEVDNIVNQDPVKYVENQVHTVSKSMKKLCSEVVQVVDPVRCEAQSVALKGNAAVGGYIKSMIGIEEDRGHTSSVNQLIIKSSDVYTTKIHQPSNAFGGCDLVDQSTTTASGESLEGGNSDSALENNEYYDLSTEEDAIKEKFNAPEVLELVFPNEKKSLIKTLSSEFVDSNNDNACVSLDEVLPSTIFDGEEFQSPQEVRTAFYSPPNDSDTVSDASGSLVLSEFTNSNNNSACLSLDEISPSTLVDGEVFNSPQNMGNDSDTVSGASEAIFLSEFSDSNNESACVPDNIVPSTLVEREELQLPQKMGTVCYSPAHDSGTISDASSAVALSELSLSVASSCGSIFTEPSTLPENSFNGILTKVVSCGNPVDVSAHDSETANLLLSSSAAPIVSSTTEVADTGFTCSNSVLSLESAGCSNDFSYVSDDLEGPGMETIDLSDKVKLEESCVMVDNSMLYEASRRIHKHRSFKKKFQDVFNSKKRLSKEYEQLAIWFWDLDTESKQDTTQHQLPSSSTLCLDPDLQVLDCEWELLHWLVWVASCSEARFFIEDSPYASHMSKVAPLCKA</sequence>
<accession>B9SE51</accession>
<dbReference type="GO" id="GO:0061908">
    <property type="term" value="C:phagophore"/>
    <property type="evidence" value="ECO:0000318"/>
    <property type="project" value="GO_Central"/>
</dbReference>
<evidence type="ECO:0000313" key="1">
    <source>
        <dbReference type="EMBL" id="EEF38105.1"/>
    </source>
</evidence>
<dbReference type="PANTHER" id="PTHR34659">
    <property type="entry name" value="BNAA05G11610D PROTEIN"/>
    <property type="match status" value="1"/>
</dbReference>
<dbReference type="InParanoid" id="B9SE51"/>
<keyword evidence="2" id="KW-1185">Reference proteome</keyword>